<organism evidence="7 8">
    <name type="scientific">Diaphorobacter limosus</name>
    <dbReference type="NCBI Taxonomy" id="3036128"/>
    <lineage>
        <taxon>Bacteria</taxon>
        <taxon>Pseudomonadati</taxon>
        <taxon>Pseudomonadota</taxon>
        <taxon>Betaproteobacteria</taxon>
        <taxon>Burkholderiales</taxon>
        <taxon>Comamonadaceae</taxon>
        <taxon>Diaphorobacter</taxon>
    </lineage>
</organism>
<feature type="transmembrane region" description="Helical" evidence="5">
    <location>
        <begin position="190"/>
        <end position="213"/>
    </location>
</feature>
<comment type="subcellular location">
    <subcellularLocation>
        <location evidence="1">Membrane</location>
        <topology evidence="1">Multi-pass membrane protein</topology>
    </subcellularLocation>
</comment>
<evidence type="ECO:0000313" key="7">
    <source>
        <dbReference type="EMBL" id="WOO33145.1"/>
    </source>
</evidence>
<evidence type="ECO:0000313" key="8">
    <source>
        <dbReference type="Proteomes" id="UP001303211"/>
    </source>
</evidence>
<evidence type="ECO:0000256" key="5">
    <source>
        <dbReference type="SAM" id="Phobius"/>
    </source>
</evidence>
<keyword evidence="4 5" id="KW-0472">Membrane</keyword>
<proteinExistence type="predicted"/>
<feature type="transmembrane region" description="Helical" evidence="5">
    <location>
        <begin position="105"/>
        <end position="125"/>
    </location>
</feature>
<feature type="transmembrane region" description="Helical" evidence="5">
    <location>
        <begin position="225"/>
        <end position="244"/>
    </location>
</feature>
<dbReference type="InterPro" id="IPR037185">
    <property type="entry name" value="EmrE-like"/>
</dbReference>
<name>A0ABZ0J4G4_9BURK</name>
<dbReference type="InterPro" id="IPR000620">
    <property type="entry name" value="EamA_dom"/>
</dbReference>
<keyword evidence="8" id="KW-1185">Reference proteome</keyword>
<reference evidence="7 8" key="1">
    <citation type="submission" date="2023-03" db="EMBL/GenBank/DDBJ databases">
        <title>Diaphorobacter basophil sp. nov., isolated from a sewage-treatment plant.</title>
        <authorList>
            <person name="Yang K."/>
        </authorList>
    </citation>
    <scope>NUCLEOTIDE SEQUENCE [LARGE SCALE GENOMIC DNA]</scope>
    <source>
        <strain evidence="7 8">Y-1</strain>
    </source>
</reference>
<feature type="transmembrane region" description="Helical" evidence="5">
    <location>
        <begin position="45"/>
        <end position="64"/>
    </location>
</feature>
<feature type="transmembrane region" description="Helical" evidence="5">
    <location>
        <begin position="163"/>
        <end position="183"/>
    </location>
</feature>
<dbReference type="PANTHER" id="PTHR32322:SF9">
    <property type="entry name" value="AMINO-ACID METABOLITE EFFLUX PUMP-RELATED"/>
    <property type="match status" value="1"/>
</dbReference>
<dbReference type="EMBL" id="CP136921">
    <property type="protein sequence ID" value="WOO33145.1"/>
    <property type="molecule type" value="Genomic_DNA"/>
</dbReference>
<feature type="domain" description="EamA" evidence="6">
    <location>
        <begin position="164"/>
        <end position="296"/>
    </location>
</feature>
<evidence type="ECO:0000259" key="6">
    <source>
        <dbReference type="Pfam" id="PF00892"/>
    </source>
</evidence>
<keyword evidence="2 5" id="KW-0812">Transmembrane</keyword>
<dbReference type="InterPro" id="IPR050638">
    <property type="entry name" value="AA-Vitamin_Transporters"/>
</dbReference>
<gene>
    <name evidence="7" type="ORF">P4826_03365</name>
</gene>
<dbReference type="Proteomes" id="UP001303211">
    <property type="component" value="Chromosome"/>
</dbReference>
<protein>
    <submittedName>
        <fullName evidence="7">EamA family transporter</fullName>
    </submittedName>
</protein>
<dbReference type="PANTHER" id="PTHR32322">
    <property type="entry name" value="INNER MEMBRANE TRANSPORTER"/>
    <property type="match status" value="1"/>
</dbReference>
<evidence type="ECO:0000256" key="4">
    <source>
        <dbReference type="ARBA" id="ARBA00023136"/>
    </source>
</evidence>
<dbReference type="Pfam" id="PF00892">
    <property type="entry name" value="EamA"/>
    <property type="match status" value="2"/>
</dbReference>
<feature type="transmembrane region" description="Helical" evidence="5">
    <location>
        <begin position="132"/>
        <end position="151"/>
    </location>
</feature>
<feature type="transmembrane region" description="Helical" evidence="5">
    <location>
        <begin position="76"/>
        <end position="99"/>
    </location>
</feature>
<feature type="transmembrane region" description="Helical" evidence="5">
    <location>
        <begin position="256"/>
        <end position="275"/>
    </location>
</feature>
<sequence length="310" mass="32677">MSSTPLSAGAAVPHHAWLGEFILLASLWGASFLFMRLGAAEFGALPTAGLRVLLATLFLWPILLHRGEWPQLRRHWRPVLLCGLINSAIPFALFAWAVMHIATGLASILNAAVPLFGALVAWLWLGDRINRLRWLGLALGLVGVALLAWRAPAGVGLKSGQAGWAIGACLLASTCYAVAASFARRYLQGIPPLATATGSQLGAALGLALPMWWAWPAQTPGLRAWAAVAGLAVLCTGIAFILYFRIINHAGPSRALAVTFLAPVFAVLYGALFLGETVTPWMLGCGVVIVCGTMLSTGLVTGLWRAKAGA</sequence>
<evidence type="ECO:0000256" key="1">
    <source>
        <dbReference type="ARBA" id="ARBA00004141"/>
    </source>
</evidence>
<evidence type="ECO:0000256" key="2">
    <source>
        <dbReference type="ARBA" id="ARBA00022692"/>
    </source>
</evidence>
<dbReference type="SUPFAM" id="SSF103481">
    <property type="entry name" value="Multidrug resistance efflux transporter EmrE"/>
    <property type="match status" value="2"/>
</dbReference>
<evidence type="ECO:0000256" key="3">
    <source>
        <dbReference type="ARBA" id="ARBA00022989"/>
    </source>
</evidence>
<accession>A0ABZ0J4G4</accession>
<keyword evidence="3 5" id="KW-1133">Transmembrane helix</keyword>
<dbReference type="Gene3D" id="1.10.3730.20">
    <property type="match status" value="2"/>
</dbReference>
<feature type="transmembrane region" description="Helical" evidence="5">
    <location>
        <begin position="281"/>
        <end position="304"/>
    </location>
</feature>
<dbReference type="RefSeq" id="WP_317702547.1">
    <property type="nucleotide sequence ID" value="NZ_CP136921.1"/>
</dbReference>
<feature type="domain" description="EamA" evidence="6">
    <location>
        <begin position="22"/>
        <end position="148"/>
    </location>
</feature>